<evidence type="ECO:0000256" key="1">
    <source>
        <dbReference type="ARBA" id="ARBA00022553"/>
    </source>
</evidence>
<keyword evidence="1 2" id="KW-0597">Phosphoprotein</keyword>
<dbReference type="AlphaFoldDB" id="A0A8S8XBV9"/>
<dbReference type="CDD" id="cd17546">
    <property type="entry name" value="REC_hyHK_CKI1_RcsC-like"/>
    <property type="match status" value="1"/>
</dbReference>
<evidence type="ECO:0000313" key="5">
    <source>
        <dbReference type="EMBL" id="GIL40194.1"/>
    </source>
</evidence>
<dbReference type="InterPro" id="IPR011006">
    <property type="entry name" value="CheY-like_superfamily"/>
</dbReference>
<dbReference type="Pfam" id="PF00072">
    <property type="entry name" value="Response_reg"/>
    <property type="match status" value="1"/>
</dbReference>
<comment type="caution">
    <text evidence="5">The sequence shown here is derived from an EMBL/GenBank/DDBJ whole genome shotgun (WGS) entry which is preliminary data.</text>
</comment>
<accession>A0A8S8XBV9</accession>
<dbReference type="InterPro" id="IPR050595">
    <property type="entry name" value="Bact_response_regulator"/>
</dbReference>
<feature type="compositionally biased region" description="Basic residues" evidence="3">
    <location>
        <begin position="171"/>
        <end position="181"/>
    </location>
</feature>
<dbReference type="Gene3D" id="3.40.50.2300">
    <property type="match status" value="1"/>
</dbReference>
<feature type="domain" description="Response regulatory" evidence="4">
    <location>
        <begin position="21"/>
        <end position="140"/>
    </location>
</feature>
<feature type="modified residue" description="4-aspartylphosphate" evidence="2">
    <location>
        <position position="71"/>
    </location>
</feature>
<evidence type="ECO:0000313" key="6">
    <source>
        <dbReference type="Proteomes" id="UP000681075"/>
    </source>
</evidence>
<evidence type="ECO:0000259" key="4">
    <source>
        <dbReference type="PROSITE" id="PS50110"/>
    </source>
</evidence>
<dbReference type="Proteomes" id="UP000681075">
    <property type="component" value="Unassembled WGS sequence"/>
</dbReference>
<proteinExistence type="predicted"/>
<dbReference type="InterPro" id="IPR001789">
    <property type="entry name" value="Sig_transdc_resp-reg_receiver"/>
</dbReference>
<name>A0A8S8XBV9_9PROT</name>
<dbReference type="PANTHER" id="PTHR44591">
    <property type="entry name" value="STRESS RESPONSE REGULATOR PROTEIN 1"/>
    <property type="match status" value="1"/>
</dbReference>
<sequence>MAKVEPKAAAAQDRYDLSKLAILVVDDNLHMRRLVRDMLHAFGVGQVHESAEGGAALTILRQTWIDILICDWVMEPVDGFELTRMLRAATDVPNPMLPIIMMTGYTEAHRVLAARDAGITEMLAKPFSAGKLYQRLIATIEYPRAFIRSPRYTGPDRRRFNNPSYEGPDRRAKRTAFRPGA</sequence>
<dbReference type="RefSeq" id="WP_420243303.1">
    <property type="nucleotide sequence ID" value="NZ_BOPV01000001.1"/>
</dbReference>
<protein>
    <submittedName>
        <fullName evidence="5">Response regulator</fullName>
    </submittedName>
</protein>
<evidence type="ECO:0000256" key="2">
    <source>
        <dbReference type="PROSITE-ProRule" id="PRU00169"/>
    </source>
</evidence>
<gene>
    <name evidence="5" type="ORF">TMPK1_24310</name>
</gene>
<organism evidence="5 6">
    <name type="scientific">Roseiterribacter gracilis</name>
    <dbReference type="NCBI Taxonomy" id="2812848"/>
    <lineage>
        <taxon>Bacteria</taxon>
        <taxon>Pseudomonadati</taxon>
        <taxon>Pseudomonadota</taxon>
        <taxon>Alphaproteobacteria</taxon>
        <taxon>Rhodospirillales</taxon>
        <taxon>Roseiterribacteraceae</taxon>
        <taxon>Roseiterribacter</taxon>
    </lineage>
</organism>
<dbReference type="PROSITE" id="PS50110">
    <property type="entry name" value="RESPONSE_REGULATORY"/>
    <property type="match status" value="1"/>
</dbReference>
<feature type="region of interest" description="Disordered" evidence="3">
    <location>
        <begin position="153"/>
        <end position="181"/>
    </location>
</feature>
<keyword evidence="6" id="KW-1185">Reference proteome</keyword>
<evidence type="ECO:0000256" key="3">
    <source>
        <dbReference type="SAM" id="MobiDB-lite"/>
    </source>
</evidence>
<reference evidence="5" key="1">
    <citation type="submission" date="2021-02" db="EMBL/GenBank/DDBJ databases">
        <title>Genome sequence of Rhodospirillales sp. strain TMPK1 isolated from soil.</title>
        <authorList>
            <person name="Nakai R."/>
            <person name="Kusada H."/>
            <person name="Tamaki H."/>
        </authorList>
    </citation>
    <scope>NUCLEOTIDE SEQUENCE</scope>
    <source>
        <strain evidence="5">TMPK1</strain>
    </source>
</reference>
<dbReference type="GO" id="GO:0000160">
    <property type="term" value="P:phosphorelay signal transduction system"/>
    <property type="evidence" value="ECO:0007669"/>
    <property type="project" value="InterPro"/>
</dbReference>
<dbReference type="PANTHER" id="PTHR44591:SF3">
    <property type="entry name" value="RESPONSE REGULATORY DOMAIN-CONTAINING PROTEIN"/>
    <property type="match status" value="1"/>
</dbReference>
<dbReference type="SUPFAM" id="SSF52172">
    <property type="entry name" value="CheY-like"/>
    <property type="match status" value="1"/>
</dbReference>
<dbReference type="SMART" id="SM00448">
    <property type="entry name" value="REC"/>
    <property type="match status" value="1"/>
</dbReference>
<dbReference type="EMBL" id="BOPV01000001">
    <property type="protein sequence ID" value="GIL40194.1"/>
    <property type="molecule type" value="Genomic_DNA"/>
</dbReference>